<keyword evidence="1" id="KW-0812">Transmembrane</keyword>
<organism evidence="2 3">
    <name type="scientific">Desulfotomaculum copahuensis</name>
    <dbReference type="NCBI Taxonomy" id="1838280"/>
    <lineage>
        <taxon>Bacteria</taxon>
        <taxon>Bacillati</taxon>
        <taxon>Bacillota</taxon>
        <taxon>Clostridia</taxon>
        <taxon>Eubacteriales</taxon>
        <taxon>Desulfotomaculaceae</taxon>
        <taxon>Desulfotomaculum</taxon>
    </lineage>
</organism>
<evidence type="ECO:0000313" key="2">
    <source>
        <dbReference type="EMBL" id="OAT81119.1"/>
    </source>
</evidence>
<protein>
    <recommendedName>
        <fullName evidence="4">Holin</fullName>
    </recommendedName>
</protein>
<dbReference type="STRING" id="1838280.A6M21_11970"/>
<name>A0A1B7LDE8_9FIRM</name>
<keyword evidence="1" id="KW-1133">Transmembrane helix</keyword>
<evidence type="ECO:0000256" key="1">
    <source>
        <dbReference type="SAM" id="Phobius"/>
    </source>
</evidence>
<sequence>MPGPEIAQYGLAMFAVAGLIFLVDRWIRQKGDNDLAEVVQNNTKALENLTTLIQVNLTRQEAKIDELLERARR</sequence>
<dbReference type="OrthoDB" id="2084708at2"/>
<proteinExistence type="predicted"/>
<feature type="transmembrane region" description="Helical" evidence="1">
    <location>
        <begin position="6"/>
        <end position="23"/>
    </location>
</feature>
<dbReference type="Proteomes" id="UP000078532">
    <property type="component" value="Unassembled WGS sequence"/>
</dbReference>
<keyword evidence="1" id="KW-0472">Membrane</keyword>
<keyword evidence="3" id="KW-1185">Reference proteome</keyword>
<comment type="caution">
    <text evidence="2">The sequence shown here is derived from an EMBL/GenBank/DDBJ whole genome shotgun (WGS) entry which is preliminary data.</text>
</comment>
<evidence type="ECO:0008006" key="4">
    <source>
        <dbReference type="Google" id="ProtNLM"/>
    </source>
</evidence>
<evidence type="ECO:0000313" key="3">
    <source>
        <dbReference type="Proteomes" id="UP000078532"/>
    </source>
</evidence>
<dbReference type="AlphaFoldDB" id="A0A1B7LDE8"/>
<reference evidence="2 3" key="1">
    <citation type="submission" date="2016-04" db="EMBL/GenBank/DDBJ databases">
        <authorList>
            <person name="Evans L.H."/>
            <person name="Alamgir A."/>
            <person name="Owens N."/>
            <person name="Weber N.D."/>
            <person name="Virtaneva K."/>
            <person name="Barbian K."/>
            <person name="Babar A."/>
            <person name="Rosenke K."/>
        </authorList>
    </citation>
    <scope>NUCLEOTIDE SEQUENCE [LARGE SCALE GENOMIC DNA]</scope>
    <source>
        <strain evidence="2 3">LMa1</strain>
    </source>
</reference>
<accession>A0A1B7LDE8</accession>
<gene>
    <name evidence="2" type="ORF">A6M21_11970</name>
</gene>
<dbReference type="EMBL" id="LYVF01000168">
    <property type="protein sequence ID" value="OAT81119.1"/>
    <property type="molecule type" value="Genomic_DNA"/>
</dbReference>
<dbReference type="RefSeq" id="WP_066669154.1">
    <property type="nucleotide sequence ID" value="NZ_LYVF01000168.1"/>
</dbReference>